<comment type="catalytic activity">
    <reaction evidence="9">
        <text>S-methyl-5'-thioadenosine + phosphate = 5-(methylsulfanyl)-alpha-D-ribose 1-phosphate + adenine</text>
        <dbReference type="Rhea" id="RHEA:11852"/>
        <dbReference type="ChEBI" id="CHEBI:16708"/>
        <dbReference type="ChEBI" id="CHEBI:17509"/>
        <dbReference type="ChEBI" id="CHEBI:43474"/>
        <dbReference type="ChEBI" id="CHEBI:58533"/>
        <dbReference type="EC" id="2.4.2.28"/>
    </reaction>
    <physiologicalReaction direction="left-to-right" evidence="9">
        <dbReference type="Rhea" id="RHEA:11853"/>
    </physiologicalReaction>
</comment>
<dbReference type="Gene3D" id="3.60.140.10">
    <property type="entry name" value="CNF1/YfiH-like putative cysteine hydrolases"/>
    <property type="match status" value="1"/>
</dbReference>
<dbReference type="GO" id="GO:0017061">
    <property type="term" value="F:S-methyl-5-thioadenosine phosphorylase activity"/>
    <property type="evidence" value="ECO:0007669"/>
    <property type="project" value="UniProtKB-EC"/>
</dbReference>
<reference evidence="11 12" key="1">
    <citation type="submission" date="2020-05" db="EMBL/GenBank/DDBJ databases">
        <title>Sulfurimonas marisnigri, sp. nov., and Sulfurimonas baltica, sp. nov., manganese oxide reducing chemolithoautotrophs of the class Epsilonproteobacteria isolated from the pelagic redoxclines of the Black and Baltic Seas and emended description of the genus Sulfurimonas.</title>
        <authorList>
            <person name="Henkel J.V."/>
            <person name="Laudan C."/>
            <person name="Werner J."/>
            <person name="Neu T."/>
            <person name="Plewe S."/>
            <person name="Sproer C."/>
            <person name="Bunk B."/>
            <person name="Schulz-Vogt H.N."/>
        </authorList>
    </citation>
    <scope>NUCLEOTIDE SEQUENCE [LARGE SCALE GENOMIC DNA]</scope>
    <source>
        <strain evidence="11 12">SoZ1</strain>
    </source>
</reference>
<protein>
    <recommendedName>
        <fullName evidence="10">Purine nucleoside phosphorylase</fullName>
    </recommendedName>
</protein>
<comment type="similarity">
    <text evidence="2 10">Belongs to the purine nucleoside phosphorylase YfiH/LACC1 family.</text>
</comment>
<dbReference type="KEGG" id="smas:HUE87_02225"/>
<keyword evidence="4" id="KW-0479">Metal-binding</keyword>
<organism evidence="11 12">
    <name type="scientific">Candidatus Sulfurimonas marisnigri</name>
    <dbReference type="NCBI Taxonomy" id="2740405"/>
    <lineage>
        <taxon>Bacteria</taxon>
        <taxon>Pseudomonadati</taxon>
        <taxon>Campylobacterota</taxon>
        <taxon>Epsilonproteobacteria</taxon>
        <taxon>Campylobacterales</taxon>
        <taxon>Sulfurimonadaceae</taxon>
        <taxon>Sulfurimonas</taxon>
    </lineage>
</organism>
<dbReference type="NCBIfam" id="TIGR00726">
    <property type="entry name" value="peptidoglycan editing factor PgeF"/>
    <property type="match status" value="1"/>
</dbReference>
<proteinExistence type="inferred from homology"/>
<evidence type="ECO:0000256" key="3">
    <source>
        <dbReference type="ARBA" id="ARBA00022679"/>
    </source>
</evidence>
<keyword evidence="3" id="KW-0808">Transferase</keyword>
<dbReference type="PANTHER" id="PTHR30616:SF2">
    <property type="entry name" value="PURINE NUCLEOSIDE PHOSPHORYLASE LACC1"/>
    <property type="match status" value="1"/>
</dbReference>
<keyword evidence="6" id="KW-0862">Zinc</keyword>
<evidence type="ECO:0000256" key="4">
    <source>
        <dbReference type="ARBA" id="ARBA00022723"/>
    </source>
</evidence>
<evidence type="ECO:0000313" key="12">
    <source>
        <dbReference type="Proteomes" id="UP000593836"/>
    </source>
</evidence>
<dbReference type="EMBL" id="CP054493">
    <property type="protein sequence ID" value="QOY55080.1"/>
    <property type="molecule type" value="Genomic_DNA"/>
</dbReference>
<sequence>MQFYQSNLLNNFSNITHVFTLRESGNLAFHVNDNILHVRANHDILAKELSYSLNSLIHMKQIHSDIVHIVNENDNFINPPTCDAIITDRLSTPLMVMVADCSPILFYDDKQRVIAVAHAGRAGAFKNIVKNVIYSFTDEFKSEVTNIHVSVGASIGSCCYEVGTEVYYEAKKLNLEYAIERKDNSFYLDISKILKKQFLACGIKKENIEISTECTKCNSDKYFSYRADSNTGRFAGVIELK</sequence>
<dbReference type="PANTHER" id="PTHR30616">
    <property type="entry name" value="UNCHARACTERIZED PROTEIN YFIH"/>
    <property type="match status" value="1"/>
</dbReference>
<accession>A0A7S7RR31</accession>
<evidence type="ECO:0000256" key="2">
    <source>
        <dbReference type="ARBA" id="ARBA00007353"/>
    </source>
</evidence>
<comment type="catalytic activity">
    <reaction evidence="7">
        <text>adenosine + H2O + H(+) = inosine + NH4(+)</text>
        <dbReference type="Rhea" id="RHEA:24408"/>
        <dbReference type="ChEBI" id="CHEBI:15377"/>
        <dbReference type="ChEBI" id="CHEBI:15378"/>
        <dbReference type="ChEBI" id="CHEBI:16335"/>
        <dbReference type="ChEBI" id="CHEBI:17596"/>
        <dbReference type="ChEBI" id="CHEBI:28938"/>
        <dbReference type="EC" id="3.5.4.4"/>
    </reaction>
    <physiologicalReaction direction="left-to-right" evidence="7">
        <dbReference type="Rhea" id="RHEA:24409"/>
    </physiologicalReaction>
</comment>
<evidence type="ECO:0000256" key="1">
    <source>
        <dbReference type="ARBA" id="ARBA00000553"/>
    </source>
</evidence>
<dbReference type="Pfam" id="PF02578">
    <property type="entry name" value="Cu-oxidase_4"/>
    <property type="match status" value="1"/>
</dbReference>
<evidence type="ECO:0000256" key="7">
    <source>
        <dbReference type="ARBA" id="ARBA00047989"/>
    </source>
</evidence>
<gene>
    <name evidence="11" type="primary">pgeF</name>
    <name evidence="11" type="ORF">HUE87_02225</name>
</gene>
<dbReference type="Proteomes" id="UP000593836">
    <property type="component" value="Chromosome"/>
</dbReference>
<evidence type="ECO:0000256" key="6">
    <source>
        <dbReference type="ARBA" id="ARBA00022833"/>
    </source>
</evidence>
<keyword evidence="5" id="KW-0378">Hydrolase</keyword>
<dbReference type="SUPFAM" id="SSF64438">
    <property type="entry name" value="CNF1/YfiH-like putative cysteine hydrolases"/>
    <property type="match status" value="1"/>
</dbReference>
<evidence type="ECO:0000313" key="11">
    <source>
        <dbReference type="EMBL" id="QOY55080.1"/>
    </source>
</evidence>
<dbReference type="AlphaFoldDB" id="A0A7S7RR31"/>
<evidence type="ECO:0000256" key="10">
    <source>
        <dbReference type="RuleBase" id="RU361274"/>
    </source>
</evidence>
<dbReference type="RefSeq" id="WP_194367122.1">
    <property type="nucleotide sequence ID" value="NZ_CP054493.1"/>
</dbReference>
<evidence type="ECO:0000256" key="9">
    <source>
        <dbReference type="ARBA" id="ARBA00049893"/>
    </source>
</evidence>
<dbReference type="InterPro" id="IPR038371">
    <property type="entry name" value="Cu_polyphenol_OxRdtase_sf"/>
</dbReference>
<evidence type="ECO:0000256" key="5">
    <source>
        <dbReference type="ARBA" id="ARBA00022801"/>
    </source>
</evidence>
<evidence type="ECO:0000256" key="8">
    <source>
        <dbReference type="ARBA" id="ARBA00048968"/>
    </source>
</evidence>
<keyword evidence="12" id="KW-1185">Reference proteome</keyword>
<dbReference type="InterPro" id="IPR003730">
    <property type="entry name" value="Cu_polyphenol_OxRdtase"/>
</dbReference>
<dbReference type="GO" id="GO:0016787">
    <property type="term" value="F:hydrolase activity"/>
    <property type="evidence" value="ECO:0007669"/>
    <property type="project" value="UniProtKB-KW"/>
</dbReference>
<comment type="catalytic activity">
    <reaction evidence="1">
        <text>inosine + phosphate = alpha-D-ribose 1-phosphate + hypoxanthine</text>
        <dbReference type="Rhea" id="RHEA:27646"/>
        <dbReference type="ChEBI" id="CHEBI:17368"/>
        <dbReference type="ChEBI" id="CHEBI:17596"/>
        <dbReference type="ChEBI" id="CHEBI:43474"/>
        <dbReference type="ChEBI" id="CHEBI:57720"/>
        <dbReference type="EC" id="2.4.2.1"/>
    </reaction>
    <physiologicalReaction direction="left-to-right" evidence="1">
        <dbReference type="Rhea" id="RHEA:27647"/>
    </physiologicalReaction>
</comment>
<name>A0A7S7RR31_9BACT</name>
<dbReference type="CDD" id="cd16833">
    <property type="entry name" value="YfiH"/>
    <property type="match status" value="1"/>
</dbReference>
<dbReference type="GO" id="GO:0005507">
    <property type="term" value="F:copper ion binding"/>
    <property type="evidence" value="ECO:0007669"/>
    <property type="project" value="TreeGrafter"/>
</dbReference>
<dbReference type="InterPro" id="IPR011324">
    <property type="entry name" value="Cytotoxic_necrot_fac-like_cat"/>
</dbReference>
<comment type="catalytic activity">
    <reaction evidence="8">
        <text>adenosine + phosphate = alpha-D-ribose 1-phosphate + adenine</text>
        <dbReference type="Rhea" id="RHEA:27642"/>
        <dbReference type="ChEBI" id="CHEBI:16335"/>
        <dbReference type="ChEBI" id="CHEBI:16708"/>
        <dbReference type="ChEBI" id="CHEBI:43474"/>
        <dbReference type="ChEBI" id="CHEBI:57720"/>
        <dbReference type="EC" id="2.4.2.1"/>
    </reaction>
    <physiologicalReaction direction="left-to-right" evidence="8">
        <dbReference type="Rhea" id="RHEA:27643"/>
    </physiologicalReaction>
</comment>